<dbReference type="EMBL" id="CP060779">
    <property type="protein sequence ID" value="QQK47987.1"/>
    <property type="molecule type" value="Genomic_DNA"/>
</dbReference>
<keyword evidence="1" id="KW-0472">Membrane</keyword>
<evidence type="ECO:0000313" key="2">
    <source>
        <dbReference type="EMBL" id="QQK47987.1"/>
    </source>
</evidence>
<protein>
    <submittedName>
        <fullName evidence="2">ATPase, P-type, H+ transporting proton pump</fullName>
    </submittedName>
</protein>
<dbReference type="Gene3D" id="1.20.1110.10">
    <property type="entry name" value="Calcium-transporting ATPase, transmembrane domain"/>
    <property type="match status" value="1"/>
</dbReference>
<keyword evidence="1" id="KW-0812">Transmembrane</keyword>
<dbReference type="GeneID" id="90952760"/>
<name>A0A7T6XVS9_PENDI</name>
<proteinExistence type="predicted"/>
<dbReference type="AlphaFoldDB" id="A0A7T6XVS9"/>
<evidence type="ECO:0000256" key="1">
    <source>
        <dbReference type="SAM" id="Phobius"/>
    </source>
</evidence>
<dbReference type="VEuPathDB" id="FungiDB:PDIP_16990"/>
<sequence>MTTSPLLSKQLKKVDDFVITSSSAQVSRVFTRELIVDKMIEGTLIGTLCLVSFVCVIYAAGSGLSSPSDGCNREFNSSCDAVFRARVTAYATLTFLLLLVTAWEVKHFSRSLFTMDPIRNLKTFSVFPTVWKNRFLFSAVLGGFVIAFPGVVPGCTCIYVPPVKSWTAVKRSLGIGNEKNATLTLEGAETPTGLATQSAFEPLP</sequence>
<dbReference type="InterPro" id="IPR023298">
    <property type="entry name" value="ATPase_P-typ_TM_dom_sf"/>
</dbReference>
<reference evidence="2 3" key="1">
    <citation type="submission" date="2020-08" db="EMBL/GenBank/DDBJ databases">
        <title>The completed genome sequence of the pathogenic ascomycete fungus Penicillium digitatum.</title>
        <authorList>
            <person name="Wang M."/>
        </authorList>
    </citation>
    <scope>NUCLEOTIDE SEQUENCE [LARGE SCALE GENOMIC DNA]</scope>
    <source>
        <strain evidence="2 3">PdW03</strain>
    </source>
</reference>
<accession>A0A7T6XVS9</accession>
<evidence type="ECO:0000313" key="3">
    <source>
        <dbReference type="Proteomes" id="UP000595662"/>
    </source>
</evidence>
<feature type="transmembrane region" description="Helical" evidence="1">
    <location>
        <begin position="135"/>
        <end position="152"/>
    </location>
</feature>
<keyword evidence="1" id="KW-1133">Transmembrane helix</keyword>
<dbReference type="SUPFAM" id="SSF81665">
    <property type="entry name" value="Calcium ATPase, transmembrane domain M"/>
    <property type="match status" value="1"/>
</dbReference>
<organism evidence="2 3">
    <name type="scientific">Penicillium digitatum</name>
    <name type="common">Green mold</name>
    <dbReference type="NCBI Taxonomy" id="36651"/>
    <lineage>
        <taxon>Eukaryota</taxon>
        <taxon>Fungi</taxon>
        <taxon>Dikarya</taxon>
        <taxon>Ascomycota</taxon>
        <taxon>Pezizomycotina</taxon>
        <taxon>Eurotiomycetes</taxon>
        <taxon>Eurotiomycetidae</taxon>
        <taxon>Eurotiales</taxon>
        <taxon>Aspergillaceae</taxon>
        <taxon>Penicillium</taxon>
    </lineage>
</organism>
<gene>
    <name evidence="2" type="ORF">Pdw03_5622</name>
</gene>
<dbReference type="Proteomes" id="UP000595662">
    <property type="component" value="Chromosome 6"/>
</dbReference>
<feature type="transmembrane region" description="Helical" evidence="1">
    <location>
        <begin position="81"/>
        <end position="103"/>
    </location>
</feature>
<dbReference type="RefSeq" id="XP_065958051.1">
    <property type="nucleotide sequence ID" value="XM_066101111.1"/>
</dbReference>
<feature type="transmembrane region" description="Helical" evidence="1">
    <location>
        <begin position="42"/>
        <end position="61"/>
    </location>
</feature>